<evidence type="ECO:0008006" key="12">
    <source>
        <dbReference type="Google" id="ProtNLM"/>
    </source>
</evidence>
<dbReference type="AlphaFoldDB" id="A0A5P1F4U8"/>
<feature type="domain" description="RPA-interacting protein N-terminal" evidence="7">
    <location>
        <begin position="11"/>
        <end position="46"/>
    </location>
</feature>
<sequence length="249" mass="29613">MVPEKGNRPTRESLKSHHTTWKDKLRQNCLRRIREERARLLWKIRSNEPTADKKVIVGSAFRDILSDELQKIKQPPSRDCQETSMSKDVDFLWEYDGPNADNSVEIESEDILIEMERLLYEELREEMIKRELEAYEEEEDYLARAVFEQIQLDNKQVISKNDKVWCPICKQGELREAYHFIYCTSCNLRLDLENDKVNLDFLRDRLGEVHVEHLERGCKVMPKFCMETVFDLTALYIQCKICDTFEIVI</sequence>
<keyword evidence="5" id="KW-0539">Nucleus</keyword>
<dbReference type="OMA" id="ACDSWTV"/>
<evidence type="ECO:0000256" key="1">
    <source>
        <dbReference type="ARBA" id="ARBA00004123"/>
    </source>
</evidence>
<dbReference type="PANTHER" id="PTHR31742">
    <property type="entry name" value="RPA-INTERACTING PROTEIN RPAIN"/>
    <property type="match status" value="1"/>
</dbReference>
<evidence type="ECO:0000256" key="3">
    <source>
        <dbReference type="ARBA" id="ARBA00022771"/>
    </source>
</evidence>
<evidence type="ECO:0000256" key="4">
    <source>
        <dbReference type="ARBA" id="ARBA00022833"/>
    </source>
</evidence>
<proteinExistence type="predicted"/>
<dbReference type="InterPro" id="IPR028155">
    <property type="entry name" value="RPA_interact_central"/>
</dbReference>
<dbReference type="Pfam" id="PF14768">
    <property type="entry name" value="RPA_interact_C"/>
    <property type="match status" value="1"/>
</dbReference>
<comment type="subcellular location">
    <subcellularLocation>
        <location evidence="1">Nucleus</location>
    </subcellularLocation>
</comment>
<dbReference type="Proteomes" id="UP000243459">
    <property type="component" value="Chromosome 4"/>
</dbReference>
<evidence type="ECO:0000259" key="9">
    <source>
        <dbReference type="Pfam" id="PF14768"/>
    </source>
</evidence>
<organism evidence="10 11">
    <name type="scientific">Asparagus officinalis</name>
    <name type="common">Garden asparagus</name>
    <dbReference type="NCBI Taxonomy" id="4686"/>
    <lineage>
        <taxon>Eukaryota</taxon>
        <taxon>Viridiplantae</taxon>
        <taxon>Streptophyta</taxon>
        <taxon>Embryophyta</taxon>
        <taxon>Tracheophyta</taxon>
        <taxon>Spermatophyta</taxon>
        <taxon>Magnoliopsida</taxon>
        <taxon>Liliopsida</taxon>
        <taxon>Asparagales</taxon>
        <taxon>Asparagaceae</taxon>
        <taxon>Asparagoideae</taxon>
        <taxon>Asparagus</taxon>
    </lineage>
</organism>
<evidence type="ECO:0000259" key="8">
    <source>
        <dbReference type="Pfam" id="PF14767"/>
    </source>
</evidence>
<dbReference type="Pfam" id="PF14767">
    <property type="entry name" value="RPA_interact_M"/>
    <property type="match status" value="1"/>
</dbReference>
<dbReference type="PANTHER" id="PTHR31742:SF1">
    <property type="entry name" value="RPA-INTERACTING PROTEIN"/>
    <property type="match status" value="1"/>
</dbReference>
<evidence type="ECO:0000256" key="6">
    <source>
        <dbReference type="SAM" id="MobiDB-lite"/>
    </source>
</evidence>
<evidence type="ECO:0000256" key="5">
    <source>
        <dbReference type="ARBA" id="ARBA00023242"/>
    </source>
</evidence>
<reference evidence="11" key="1">
    <citation type="journal article" date="2017" name="Nat. Commun.">
        <title>The asparagus genome sheds light on the origin and evolution of a young Y chromosome.</title>
        <authorList>
            <person name="Harkess A."/>
            <person name="Zhou J."/>
            <person name="Xu C."/>
            <person name="Bowers J.E."/>
            <person name="Van der Hulst R."/>
            <person name="Ayyampalayam S."/>
            <person name="Mercati F."/>
            <person name="Riccardi P."/>
            <person name="McKain M.R."/>
            <person name="Kakrana A."/>
            <person name="Tang H."/>
            <person name="Ray J."/>
            <person name="Groenendijk J."/>
            <person name="Arikit S."/>
            <person name="Mathioni S.M."/>
            <person name="Nakano M."/>
            <person name="Shan H."/>
            <person name="Telgmann-Rauber A."/>
            <person name="Kanno A."/>
            <person name="Yue Z."/>
            <person name="Chen H."/>
            <person name="Li W."/>
            <person name="Chen Y."/>
            <person name="Xu X."/>
            <person name="Zhang Y."/>
            <person name="Luo S."/>
            <person name="Chen H."/>
            <person name="Gao J."/>
            <person name="Mao Z."/>
            <person name="Pires J.C."/>
            <person name="Luo M."/>
            <person name="Kudrna D."/>
            <person name="Wing R.A."/>
            <person name="Meyers B.C."/>
            <person name="Yi K."/>
            <person name="Kong H."/>
            <person name="Lavrijsen P."/>
            <person name="Sunseri F."/>
            <person name="Falavigna A."/>
            <person name="Ye Y."/>
            <person name="Leebens-Mack J.H."/>
            <person name="Chen G."/>
        </authorList>
    </citation>
    <scope>NUCLEOTIDE SEQUENCE [LARGE SCALE GENOMIC DNA]</scope>
    <source>
        <strain evidence="11">cv. DH0086</strain>
    </source>
</reference>
<keyword evidence="3" id="KW-0863">Zinc-finger</keyword>
<evidence type="ECO:0000313" key="11">
    <source>
        <dbReference type="Proteomes" id="UP000243459"/>
    </source>
</evidence>
<accession>A0A5P1F4U8</accession>
<dbReference type="OrthoDB" id="435311at2759"/>
<keyword evidence="11" id="KW-1185">Reference proteome</keyword>
<dbReference type="Gramene" id="ONK73202">
    <property type="protein sequence ID" value="ONK73202"/>
    <property type="gene ID" value="A4U43_C04F28350"/>
</dbReference>
<keyword evidence="4" id="KW-0862">Zinc</keyword>
<dbReference type="GO" id="GO:0008270">
    <property type="term" value="F:zinc ion binding"/>
    <property type="evidence" value="ECO:0007669"/>
    <property type="project" value="UniProtKB-KW"/>
</dbReference>
<dbReference type="InterPro" id="IPR028159">
    <property type="entry name" value="RPA_interact_C_dom"/>
</dbReference>
<dbReference type="GO" id="GO:0005634">
    <property type="term" value="C:nucleus"/>
    <property type="evidence" value="ECO:0007669"/>
    <property type="project" value="UniProtKB-SubCell"/>
</dbReference>
<feature type="region of interest" description="Disordered" evidence="6">
    <location>
        <begin position="1"/>
        <end position="20"/>
    </location>
</feature>
<evidence type="ECO:0000313" key="10">
    <source>
        <dbReference type="EMBL" id="ONK73202.1"/>
    </source>
</evidence>
<evidence type="ECO:0000256" key="2">
    <source>
        <dbReference type="ARBA" id="ARBA00022723"/>
    </source>
</evidence>
<dbReference type="GO" id="GO:0006606">
    <property type="term" value="P:protein import into nucleus"/>
    <property type="evidence" value="ECO:0007669"/>
    <property type="project" value="TreeGrafter"/>
</dbReference>
<protein>
    <recommendedName>
        <fullName evidence="12">RPA-interacting protein C-terminal domain-containing protein</fullName>
    </recommendedName>
</protein>
<dbReference type="InterPro" id="IPR028158">
    <property type="entry name" value="RPA_interact_N_dom"/>
</dbReference>
<dbReference type="EMBL" id="CM007384">
    <property type="protein sequence ID" value="ONK73202.1"/>
    <property type="molecule type" value="Genomic_DNA"/>
</dbReference>
<dbReference type="InterPro" id="IPR028156">
    <property type="entry name" value="RIP"/>
</dbReference>
<name>A0A5P1F4U8_ASPOF</name>
<dbReference type="Pfam" id="PF14766">
    <property type="entry name" value="RPA_interact_N"/>
    <property type="match status" value="1"/>
</dbReference>
<feature type="domain" description="RPA-interacting protein central" evidence="8">
    <location>
        <begin position="59"/>
        <end position="146"/>
    </location>
</feature>
<feature type="domain" description="RPA-interacting protein C-terminal" evidence="9">
    <location>
        <begin position="165"/>
        <end position="247"/>
    </location>
</feature>
<keyword evidence="2" id="KW-0479">Metal-binding</keyword>
<evidence type="ECO:0000259" key="7">
    <source>
        <dbReference type="Pfam" id="PF14766"/>
    </source>
</evidence>
<gene>
    <name evidence="10" type="ORF">A4U43_C04F28350</name>
</gene>